<evidence type="ECO:0000256" key="1">
    <source>
        <dbReference type="SAM" id="MobiDB-lite"/>
    </source>
</evidence>
<dbReference type="Pfam" id="PF13020">
    <property type="entry name" value="NOV_C"/>
    <property type="match status" value="1"/>
</dbReference>
<reference evidence="4" key="1">
    <citation type="submission" date="2025-08" db="UniProtKB">
        <authorList>
            <consortium name="RefSeq"/>
        </authorList>
    </citation>
    <scope>IDENTIFICATION</scope>
</reference>
<dbReference type="OrthoDB" id="1262810at2759"/>
<proteinExistence type="predicted"/>
<feature type="compositionally biased region" description="Polar residues" evidence="1">
    <location>
        <begin position="584"/>
        <end position="605"/>
    </location>
</feature>
<evidence type="ECO:0000259" key="2">
    <source>
        <dbReference type="Pfam" id="PF13020"/>
    </source>
</evidence>
<organism evidence="3 4">
    <name type="scientific">Austrofundulus limnaeus</name>
    <name type="common">Annual killifish</name>
    <dbReference type="NCBI Taxonomy" id="52670"/>
    <lineage>
        <taxon>Eukaryota</taxon>
        <taxon>Metazoa</taxon>
        <taxon>Chordata</taxon>
        <taxon>Craniata</taxon>
        <taxon>Vertebrata</taxon>
        <taxon>Euteleostomi</taxon>
        <taxon>Actinopterygii</taxon>
        <taxon>Neopterygii</taxon>
        <taxon>Teleostei</taxon>
        <taxon>Neoteleostei</taxon>
        <taxon>Acanthomorphata</taxon>
        <taxon>Ovalentaria</taxon>
        <taxon>Atherinomorphae</taxon>
        <taxon>Cyprinodontiformes</taxon>
        <taxon>Rivulidae</taxon>
        <taxon>Austrofundulus</taxon>
    </lineage>
</organism>
<dbReference type="PANTHER" id="PTHR32387">
    <property type="entry name" value="WU:FJ29H11"/>
    <property type="match status" value="1"/>
</dbReference>
<dbReference type="KEGG" id="alim:106536698"/>
<dbReference type="InterPro" id="IPR052957">
    <property type="entry name" value="Auxin_embryo_med"/>
</dbReference>
<feature type="region of interest" description="Disordered" evidence="1">
    <location>
        <begin position="487"/>
        <end position="506"/>
    </location>
</feature>
<dbReference type="PANTHER" id="PTHR32387:SF0">
    <property type="entry name" value="PROTEIN NO VEIN"/>
    <property type="match status" value="1"/>
</dbReference>
<keyword evidence="3" id="KW-1185">Reference proteome</keyword>
<dbReference type="RefSeq" id="XP_013889472.1">
    <property type="nucleotide sequence ID" value="XM_014034018.1"/>
</dbReference>
<dbReference type="InParanoid" id="A0A2I4DB66"/>
<feature type="compositionally biased region" description="Basic and acidic residues" evidence="1">
    <location>
        <begin position="542"/>
        <end position="551"/>
    </location>
</feature>
<evidence type="ECO:0000313" key="4">
    <source>
        <dbReference type="RefSeq" id="XP_013889472.1"/>
    </source>
</evidence>
<evidence type="ECO:0000313" key="3">
    <source>
        <dbReference type="Proteomes" id="UP000192220"/>
    </source>
</evidence>
<feature type="domain" description="Protein NO VEIN C-terminal" evidence="2">
    <location>
        <begin position="729"/>
        <end position="803"/>
    </location>
</feature>
<dbReference type="GeneID" id="106536698"/>
<feature type="region of interest" description="Disordered" evidence="1">
    <location>
        <begin position="534"/>
        <end position="638"/>
    </location>
</feature>
<dbReference type="AlphaFoldDB" id="A0A2I4DB66"/>
<sequence>MRETISVEVLIQYLKKWCVKPEEDDQERPPADQTVGANFTSTVQHIHNVYNYLQANCSQSSLKELFQHTPAVFVESNRLNDKWCSGRFYHLKEVCWSDNTAMFQRYRQLTHRADRPIQDPRVLAPFYSQLDGMRDFFTRLLNVDQSPTMNQYVILLELICSSAPVPTAEVLQDVSVLYAKLAQKCKPLMPGDLDGAPQYKLNPSYCSSLKGMVFDKKVFPTKDNSWVSLARKPMISDDKELEKVFKAYKNVCLLNLPPPEKKAIPKSRTGHAVVGEQDTMPSFNERDRLVFLRKICGVQELSQCVKSEPQTESLRPCPSMQTTVRSVIPYIQRFLRNHDELNEVYSELVYNNIAEKIKHLKFGQVGKLYIRYQLDVADSEDTVIELKDVICLLKDEKELYIQKDHLTDTMEICSELVKLFCTDSRHRKELRHFLSGLIASLSDAKSLKRFLTKEDIGELPSNEEQWEVPEPVIPAISLDRVVSRGYSSSSPEELARPPPTDGEQTLVCWPPRASIQNTCQPGQVKSSVVEDVLKMWPPPAGPKDKEPEKDFGPGGKSYEGEQPARSSSRSAALPGLQSHLGQPHTATVTTSTPRPPEHSQQSETSEAGKAEVGERNFPAPSPPAAEPAKPTSDQPTPNNLAVLDTVVASGTFQGTAEAQRPPLNLDFPLWNKDHATLEDMELTCQRPPSVVILDEQMDLQAIGEWGEQLVHSFLCNWRDGGDPGRPAHILWCNQGRESGQPYDFKLTFGAGSTPGVVFIEVKSTVKKEKSFIQLSANELDFALKEKDRYHIYRVYSAGDAQGVRLCRIRNLAQHLHTKDLGLYLFV</sequence>
<gene>
    <name evidence="4" type="primary">LOC106536698</name>
</gene>
<accession>A0A2I4DB66</accession>
<dbReference type="Proteomes" id="UP000192220">
    <property type="component" value="Unplaced"/>
</dbReference>
<name>A0A2I4DB66_AUSLI</name>
<dbReference type="InterPro" id="IPR024975">
    <property type="entry name" value="NOV_C"/>
</dbReference>
<protein>
    <submittedName>
        <fullName evidence="4">Uncharacterized protein LOC106536698</fullName>
    </submittedName>
</protein>